<dbReference type="EMBL" id="JBBKAR010000016">
    <property type="protein sequence ID" value="MEJ8303312.1"/>
    <property type="molecule type" value="Genomic_DNA"/>
</dbReference>
<name>A0ACC6P8U1_9BACL</name>
<evidence type="ECO:0000313" key="2">
    <source>
        <dbReference type="Proteomes" id="UP001380953"/>
    </source>
</evidence>
<accession>A0ACC6P8U1</accession>
<dbReference type="Proteomes" id="UP001380953">
    <property type="component" value="Unassembled WGS sequence"/>
</dbReference>
<keyword evidence="2" id="KW-1185">Reference proteome</keyword>
<reference evidence="1" key="1">
    <citation type="submission" date="2024-03" db="EMBL/GenBank/DDBJ databases">
        <title>Whole genome sequecning of epiphytes from Marcgravia umbellata leaves.</title>
        <authorList>
            <person name="Kumar G."/>
            <person name="Savka M.A."/>
        </authorList>
    </citation>
    <scope>NUCLEOTIDE SEQUENCE</scope>
    <source>
        <strain evidence="1">RIT_BL5</strain>
    </source>
</reference>
<proteinExistence type="predicted"/>
<comment type="caution">
    <text evidence="1">The sequence shown here is derived from an EMBL/GenBank/DDBJ whole genome shotgun (WGS) entry which is preliminary data.</text>
</comment>
<evidence type="ECO:0000313" key="1">
    <source>
        <dbReference type="EMBL" id="MEJ8303312.1"/>
    </source>
</evidence>
<protein>
    <submittedName>
        <fullName evidence="1">Uncharacterized protein</fullName>
    </submittedName>
</protein>
<sequence>MKKKFACSLMLALILPFGAFAPVGAGTSSVQAASAKQWLQISARTTYYGEVANGQPHGRGTIKWGEGKQYSGTFVNGKRSGTGKYVNTYTDDQTGREHTVVYNGTWSGDAMHGRGTRTEKVTEPGGMIFSDGIQIGVFQKNALSKGYEVIHAMADPDYSFSYRAADYRLDILGSNMSLVQDWKTGTLFDVQYRKGSVRKSYSLFQGQTSAEEKARLSSLKYLQSVTGEVTPILWQFKALSERVTLKKPQ</sequence>
<gene>
    <name evidence="1" type="ORF">WKI47_05200</name>
</gene>
<organism evidence="1 2">
    <name type="scientific">Saccharibacillus sacchari</name>
    <dbReference type="NCBI Taxonomy" id="456493"/>
    <lineage>
        <taxon>Bacteria</taxon>
        <taxon>Bacillati</taxon>
        <taxon>Bacillota</taxon>
        <taxon>Bacilli</taxon>
        <taxon>Bacillales</taxon>
        <taxon>Paenibacillaceae</taxon>
        <taxon>Saccharibacillus</taxon>
    </lineage>
</organism>